<name>A0A4Y3WP17_9PSEU</name>
<proteinExistence type="predicted"/>
<dbReference type="AlphaFoldDB" id="A0A4Y3WP17"/>
<gene>
    <name evidence="1" type="ORF">PHY01_28170</name>
</gene>
<dbReference type="OrthoDB" id="5196757at2"/>
<accession>A0A4Y3WP17</accession>
<dbReference type="Proteomes" id="UP000320338">
    <property type="component" value="Unassembled WGS sequence"/>
</dbReference>
<evidence type="ECO:0000313" key="1">
    <source>
        <dbReference type="EMBL" id="GEC20534.1"/>
    </source>
</evidence>
<reference evidence="1 2" key="1">
    <citation type="submission" date="2019-06" db="EMBL/GenBank/DDBJ databases">
        <title>Whole genome shotgun sequence of Pseudonocardia hydrocarbonoxydans NBRC 14498.</title>
        <authorList>
            <person name="Hosoyama A."/>
            <person name="Uohara A."/>
            <person name="Ohji S."/>
            <person name="Ichikawa N."/>
        </authorList>
    </citation>
    <scope>NUCLEOTIDE SEQUENCE [LARGE SCALE GENOMIC DNA]</scope>
    <source>
        <strain evidence="1 2">NBRC 14498</strain>
    </source>
</reference>
<dbReference type="RefSeq" id="WP_141279080.1">
    <property type="nucleotide sequence ID" value="NZ_BAAARZ010000003.1"/>
</dbReference>
<evidence type="ECO:0000313" key="2">
    <source>
        <dbReference type="Proteomes" id="UP000320338"/>
    </source>
</evidence>
<organism evidence="1 2">
    <name type="scientific">Pseudonocardia hydrocarbonoxydans</name>
    <dbReference type="NCBI Taxonomy" id="76726"/>
    <lineage>
        <taxon>Bacteria</taxon>
        <taxon>Bacillati</taxon>
        <taxon>Actinomycetota</taxon>
        <taxon>Actinomycetes</taxon>
        <taxon>Pseudonocardiales</taxon>
        <taxon>Pseudonocardiaceae</taxon>
        <taxon>Pseudonocardia</taxon>
    </lineage>
</organism>
<sequence length="143" mass="15325">MTNGNGNYVVLGGGKYPVYVWYDEGTDSIHLTCDDPRLTDENGEKPGFRTVFNANPRSSDYNPGNFNRLARYLAAGGKSAPDQVEMKPRHLARRPQVIAELLGADVTPMAKAAQPAAMGWSVCPTCASIVVDLGKHRAASAGC</sequence>
<keyword evidence="2" id="KW-1185">Reference proteome</keyword>
<comment type="caution">
    <text evidence="1">The sequence shown here is derived from an EMBL/GenBank/DDBJ whole genome shotgun (WGS) entry which is preliminary data.</text>
</comment>
<protein>
    <submittedName>
        <fullName evidence="1">Uncharacterized protein</fullName>
    </submittedName>
</protein>
<dbReference type="EMBL" id="BJNG01000020">
    <property type="protein sequence ID" value="GEC20534.1"/>
    <property type="molecule type" value="Genomic_DNA"/>
</dbReference>